<dbReference type="AlphaFoldDB" id="A0A1F4TL34"/>
<evidence type="ECO:0000313" key="2">
    <source>
        <dbReference type="Proteomes" id="UP000177309"/>
    </source>
</evidence>
<comment type="caution">
    <text evidence="1">The sequence shown here is derived from an EMBL/GenBank/DDBJ whole genome shotgun (WGS) entry which is preliminary data.</text>
</comment>
<proteinExistence type="predicted"/>
<protein>
    <submittedName>
        <fullName evidence="1">Uncharacterized protein</fullName>
    </submittedName>
</protein>
<dbReference type="Proteomes" id="UP000177309">
    <property type="component" value="Unassembled WGS sequence"/>
</dbReference>
<sequence>MKTKILLGLIICTILLIGSASAELRIYRQIKDVVIKENGQVSQSNKKENLFKFTFDIDQQNKTITRTKIWRQDKSAASDDKTIYNIMKNEQLLGSEAGNGGKVLVAVSKTGDEILELGHRFAFTMRTSPFSQVITGVYKRVYVREHKKFLQKCQKTNAAK</sequence>
<gene>
    <name evidence="1" type="ORF">A2462_00010</name>
</gene>
<name>A0A1F4TL34_UNCSA</name>
<accession>A0A1F4TL34</accession>
<evidence type="ECO:0000313" key="1">
    <source>
        <dbReference type="EMBL" id="OGC33317.1"/>
    </source>
</evidence>
<reference evidence="1 2" key="1">
    <citation type="journal article" date="2016" name="Nat. Commun.">
        <title>Thousands of microbial genomes shed light on interconnected biogeochemical processes in an aquifer system.</title>
        <authorList>
            <person name="Anantharaman K."/>
            <person name="Brown C.T."/>
            <person name="Hug L.A."/>
            <person name="Sharon I."/>
            <person name="Castelle C.J."/>
            <person name="Probst A.J."/>
            <person name="Thomas B.C."/>
            <person name="Singh A."/>
            <person name="Wilkins M.J."/>
            <person name="Karaoz U."/>
            <person name="Brodie E.L."/>
            <person name="Williams K.H."/>
            <person name="Hubbard S.S."/>
            <person name="Banfield J.F."/>
        </authorList>
    </citation>
    <scope>NUCLEOTIDE SEQUENCE [LARGE SCALE GENOMIC DNA]</scope>
</reference>
<organism evidence="1 2">
    <name type="scientific">candidate division WOR-1 bacterium RIFOXYC2_FULL_41_25</name>
    <dbReference type="NCBI Taxonomy" id="1802586"/>
    <lineage>
        <taxon>Bacteria</taxon>
        <taxon>Bacillati</taxon>
        <taxon>Saganbacteria</taxon>
    </lineage>
</organism>
<dbReference type="EMBL" id="MEUI01000037">
    <property type="protein sequence ID" value="OGC33317.1"/>
    <property type="molecule type" value="Genomic_DNA"/>
</dbReference>